<reference evidence="1" key="1">
    <citation type="submission" date="2021-06" db="EMBL/GenBank/DDBJ databases">
        <authorList>
            <person name="Kallberg Y."/>
            <person name="Tangrot J."/>
            <person name="Rosling A."/>
        </authorList>
    </citation>
    <scope>NUCLEOTIDE SEQUENCE</scope>
    <source>
        <strain evidence="1">IN212</strain>
    </source>
</reference>
<feature type="non-terminal residue" evidence="1">
    <location>
        <position position="51"/>
    </location>
</feature>
<sequence length="51" mass="5750">TKLKRINLSLQARDKIIATCCAHRNTGAEIAMKLLAPYNNTNENQLKYACE</sequence>
<dbReference type="Proteomes" id="UP000789396">
    <property type="component" value="Unassembled WGS sequence"/>
</dbReference>
<keyword evidence="2" id="KW-1185">Reference proteome</keyword>
<comment type="caution">
    <text evidence="1">The sequence shown here is derived from an EMBL/GenBank/DDBJ whole genome shotgun (WGS) entry which is preliminary data.</text>
</comment>
<dbReference type="OrthoDB" id="2427347at2759"/>
<dbReference type="AlphaFoldDB" id="A0A9N9P977"/>
<feature type="non-terminal residue" evidence="1">
    <location>
        <position position="1"/>
    </location>
</feature>
<protein>
    <submittedName>
        <fullName evidence="1">18807_t:CDS:1</fullName>
    </submittedName>
</protein>
<evidence type="ECO:0000313" key="2">
    <source>
        <dbReference type="Proteomes" id="UP000789396"/>
    </source>
</evidence>
<gene>
    <name evidence="1" type="ORF">RFULGI_LOCUS19343</name>
</gene>
<proteinExistence type="predicted"/>
<organism evidence="1 2">
    <name type="scientific">Racocetra fulgida</name>
    <dbReference type="NCBI Taxonomy" id="60492"/>
    <lineage>
        <taxon>Eukaryota</taxon>
        <taxon>Fungi</taxon>
        <taxon>Fungi incertae sedis</taxon>
        <taxon>Mucoromycota</taxon>
        <taxon>Glomeromycotina</taxon>
        <taxon>Glomeromycetes</taxon>
        <taxon>Diversisporales</taxon>
        <taxon>Gigasporaceae</taxon>
        <taxon>Racocetra</taxon>
    </lineage>
</organism>
<dbReference type="EMBL" id="CAJVPZ010094306">
    <property type="protein sequence ID" value="CAG8817419.1"/>
    <property type="molecule type" value="Genomic_DNA"/>
</dbReference>
<evidence type="ECO:0000313" key="1">
    <source>
        <dbReference type="EMBL" id="CAG8817419.1"/>
    </source>
</evidence>
<name>A0A9N9P977_9GLOM</name>
<accession>A0A9N9P977</accession>